<evidence type="ECO:0000259" key="1">
    <source>
        <dbReference type="PROSITE" id="PS51340"/>
    </source>
</evidence>
<keyword evidence="3" id="KW-1185">Reference proteome</keyword>
<accession>A0ABP4KAJ8</accession>
<dbReference type="InterPro" id="IPR005302">
    <property type="entry name" value="MoCF_Sase_C"/>
</dbReference>
<dbReference type="Gene3D" id="2.40.33.20">
    <property type="entry name" value="PK beta-barrel domain-like"/>
    <property type="match status" value="1"/>
</dbReference>
<dbReference type="InterPro" id="IPR052716">
    <property type="entry name" value="MOSC_domain"/>
</dbReference>
<dbReference type="PANTHER" id="PTHR36930:SF1">
    <property type="entry name" value="MOSC DOMAIN-CONTAINING PROTEIN"/>
    <property type="match status" value="1"/>
</dbReference>
<protein>
    <submittedName>
        <fullName evidence="2">MOSC domain-containing protein</fullName>
    </submittedName>
</protein>
<feature type="domain" description="MOSC" evidence="1">
    <location>
        <begin position="24"/>
        <end position="174"/>
    </location>
</feature>
<dbReference type="Pfam" id="PF03473">
    <property type="entry name" value="MOSC"/>
    <property type="match status" value="1"/>
</dbReference>
<dbReference type="PROSITE" id="PS51340">
    <property type="entry name" value="MOSC"/>
    <property type="match status" value="1"/>
</dbReference>
<evidence type="ECO:0000313" key="3">
    <source>
        <dbReference type="Proteomes" id="UP001501742"/>
    </source>
</evidence>
<dbReference type="PANTHER" id="PTHR36930">
    <property type="entry name" value="METAL-SULFUR CLUSTER BIOSYNTHESIS PROTEINS YUAD-RELATED"/>
    <property type="match status" value="1"/>
</dbReference>
<gene>
    <name evidence="2" type="ORF">GCM10009627_27110</name>
</gene>
<dbReference type="Proteomes" id="UP001501742">
    <property type="component" value="Unassembled WGS sequence"/>
</dbReference>
<reference evidence="3" key="1">
    <citation type="journal article" date="2019" name="Int. J. Syst. Evol. Microbiol.">
        <title>The Global Catalogue of Microorganisms (GCM) 10K type strain sequencing project: providing services to taxonomists for standard genome sequencing and annotation.</title>
        <authorList>
            <consortium name="The Broad Institute Genomics Platform"/>
            <consortium name="The Broad Institute Genome Sequencing Center for Infectious Disease"/>
            <person name="Wu L."/>
            <person name="Ma J."/>
        </authorList>
    </citation>
    <scope>NUCLEOTIDE SEQUENCE [LARGE SCALE GENOMIC DNA]</scope>
    <source>
        <strain evidence="3">JCM 12140</strain>
    </source>
</reference>
<name>A0ABP4KAJ8_9MICO</name>
<dbReference type="RefSeq" id="WP_204606993.1">
    <property type="nucleotide sequence ID" value="NZ_BAAAJX010000016.1"/>
</dbReference>
<dbReference type="EMBL" id="BAAAJX010000016">
    <property type="protein sequence ID" value="GAA1494365.1"/>
    <property type="molecule type" value="Genomic_DNA"/>
</dbReference>
<comment type="caution">
    <text evidence="2">The sequence shown here is derived from an EMBL/GenBank/DDBJ whole genome shotgun (WGS) entry which is preliminary data.</text>
</comment>
<sequence length="186" mass="19584">MGNQGTGRSEVVAVSRDRDHHFSKPVVDEVTLVEGWGVEGDAHAGTTVQHRSRVARDPSQPNLRQVHLIHAELFDELEAAGHSVRPGLLGENVTTRGVDLLGLPTGALLHLGEGACVRLTGLRNPCQQINDFEPGLLREVLGRAADGSVSRKGGVMGVVVAGGVVRPGDAVRVELPAGELEPLSPV</sequence>
<proteinExistence type="predicted"/>
<dbReference type="InterPro" id="IPR011037">
    <property type="entry name" value="Pyrv_Knase-like_insert_dom_sf"/>
</dbReference>
<evidence type="ECO:0000313" key="2">
    <source>
        <dbReference type="EMBL" id="GAA1494365.1"/>
    </source>
</evidence>
<dbReference type="SUPFAM" id="SSF50800">
    <property type="entry name" value="PK beta-barrel domain-like"/>
    <property type="match status" value="1"/>
</dbReference>
<organism evidence="2 3">
    <name type="scientific">Curtobacterium herbarum</name>
    <dbReference type="NCBI Taxonomy" id="150122"/>
    <lineage>
        <taxon>Bacteria</taxon>
        <taxon>Bacillati</taxon>
        <taxon>Actinomycetota</taxon>
        <taxon>Actinomycetes</taxon>
        <taxon>Micrococcales</taxon>
        <taxon>Microbacteriaceae</taxon>
        <taxon>Curtobacterium</taxon>
    </lineage>
</organism>